<dbReference type="GO" id="GO:0003677">
    <property type="term" value="F:DNA binding"/>
    <property type="evidence" value="ECO:0007669"/>
    <property type="project" value="UniProtKB-KW"/>
</dbReference>
<keyword evidence="5" id="KW-0804">Transcription</keyword>
<dbReference type="Proteomes" id="UP000608530">
    <property type="component" value="Unassembled WGS sequence"/>
</dbReference>
<dbReference type="GO" id="GO:0006352">
    <property type="term" value="P:DNA-templated transcription initiation"/>
    <property type="evidence" value="ECO:0007669"/>
    <property type="project" value="InterPro"/>
</dbReference>
<dbReference type="RefSeq" id="WP_200115110.1">
    <property type="nucleotide sequence ID" value="NZ_JAEHOH010000010.1"/>
</dbReference>
<dbReference type="PANTHER" id="PTHR43133:SF8">
    <property type="entry name" value="RNA POLYMERASE SIGMA FACTOR HI_1459-RELATED"/>
    <property type="match status" value="1"/>
</dbReference>
<dbReference type="InterPro" id="IPR013325">
    <property type="entry name" value="RNA_pol_sigma_r2"/>
</dbReference>
<organism evidence="8 9">
    <name type="scientific">Leucobacter chromiisoli</name>
    <dbReference type="NCBI Taxonomy" id="2796471"/>
    <lineage>
        <taxon>Bacteria</taxon>
        <taxon>Bacillati</taxon>
        <taxon>Actinomycetota</taxon>
        <taxon>Actinomycetes</taxon>
        <taxon>Micrococcales</taxon>
        <taxon>Microbacteriaceae</taxon>
        <taxon>Leucobacter</taxon>
    </lineage>
</organism>
<reference evidence="8" key="1">
    <citation type="submission" date="2020-12" db="EMBL/GenBank/DDBJ databases">
        <title>Leucobacter sp. CAS1, isolated from Chromium sludge.</title>
        <authorList>
            <person name="Xu Z."/>
        </authorList>
    </citation>
    <scope>NUCLEOTIDE SEQUENCE</scope>
    <source>
        <strain evidence="8">CSA1</strain>
    </source>
</reference>
<dbReference type="PANTHER" id="PTHR43133">
    <property type="entry name" value="RNA POLYMERASE ECF-TYPE SIGMA FACTO"/>
    <property type="match status" value="1"/>
</dbReference>
<dbReference type="Pfam" id="PF08281">
    <property type="entry name" value="Sigma70_r4_2"/>
    <property type="match status" value="1"/>
</dbReference>
<evidence type="ECO:0000259" key="7">
    <source>
        <dbReference type="Pfam" id="PF08281"/>
    </source>
</evidence>
<keyword evidence="9" id="KW-1185">Reference proteome</keyword>
<evidence type="ECO:0000313" key="8">
    <source>
        <dbReference type="EMBL" id="MBK0418964.1"/>
    </source>
</evidence>
<dbReference type="InterPro" id="IPR036388">
    <property type="entry name" value="WH-like_DNA-bd_sf"/>
</dbReference>
<keyword evidence="4" id="KW-0238">DNA-binding</keyword>
<evidence type="ECO:0000313" key="9">
    <source>
        <dbReference type="Proteomes" id="UP000608530"/>
    </source>
</evidence>
<dbReference type="InterPro" id="IPR013324">
    <property type="entry name" value="RNA_pol_sigma_r3/r4-like"/>
</dbReference>
<dbReference type="InterPro" id="IPR014284">
    <property type="entry name" value="RNA_pol_sigma-70_dom"/>
</dbReference>
<accession>A0A934Q621</accession>
<sequence length="381" mass="41496">MVTTTGPTSEDGRERLADDELCRIIRGGETWPLDLLWRRHGPTARAWAMKKDPTAAEDVVAESFTLVFQTLLGGGGPTESFRGYLYKTMESVFAKHWRAQRRTTRLEDLESLAEDDGELPDALLREEREAAAVALTELPDRWRRVIVAVDLEGRPVQEVAEDLQLSPNSASALLKRAREGLRKGWMQHLHRPSSTLPAGCVQTVKHFGILRWGKRGTRRRAEAETHLEGCGACRTRYAQFLEQASAVGLGLAGVIALTREWREKLIPSLATSAAVAASFSVTVTVVPPAFDPPPPPPTTTETVEPSATTGADVGGDPAVGTGDRDPSGEEPEVDSNVDGTLTEDAEDEDSGSRPDGGGAELLYFGDWSGWDEDASRFRRAP</sequence>
<dbReference type="AlphaFoldDB" id="A0A934Q621"/>
<keyword evidence="3" id="KW-0731">Sigma factor</keyword>
<feature type="domain" description="RNA polymerase sigma factor 70 region 4 type 2" evidence="7">
    <location>
        <begin position="131"/>
        <end position="179"/>
    </location>
</feature>
<feature type="region of interest" description="Disordered" evidence="6">
    <location>
        <begin position="290"/>
        <end position="381"/>
    </location>
</feature>
<dbReference type="InterPro" id="IPR013249">
    <property type="entry name" value="RNA_pol_sigma70_r4_t2"/>
</dbReference>
<evidence type="ECO:0000256" key="2">
    <source>
        <dbReference type="ARBA" id="ARBA00023015"/>
    </source>
</evidence>
<dbReference type="GO" id="GO:0016987">
    <property type="term" value="F:sigma factor activity"/>
    <property type="evidence" value="ECO:0007669"/>
    <property type="project" value="UniProtKB-KW"/>
</dbReference>
<dbReference type="EMBL" id="JAEHOH010000010">
    <property type="protein sequence ID" value="MBK0418964.1"/>
    <property type="molecule type" value="Genomic_DNA"/>
</dbReference>
<gene>
    <name evidence="8" type="ORF">JD276_07940</name>
</gene>
<dbReference type="Gene3D" id="1.10.1740.10">
    <property type="match status" value="1"/>
</dbReference>
<feature type="compositionally biased region" description="Low complexity" evidence="6">
    <location>
        <begin position="299"/>
        <end position="309"/>
    </location>
</feature>
<dbReference type="Gene3D" id="1.10.10.10">
    <property type="entry name" value="Winged helix-like DNA-binding domain superfamily/Winged helix DNA-binding domain"/>
    <property type="match status" value="1"/>
</dbReference>
<evidence type="ECO:0000256" key="4">
    <source>
        <dbReference type="ARBA" id="ARBA00023125"/>
    </source>
</evidence>
<dbReference type="NCBIfam" id="TIGR02937">
    <property type="entry name" value="sigma70-ECF"/>
    <property type="match status" value="1"/>
</dbReference>
<name>A0A934Q621_9MICO</name>
<evidence type="ECO:0000256" key="1">
    <source>
        <dbReference type="ARBA" id="ARBA00010641"/>
    </source>
</evidence>
<protein>
    <submittedName>
        <fullName evidence="8">Sigma-70 family RNA polymerase sigma factor</fullName>
    </submittedName>
</protein>
<comment type="caution">
    <text evidence="8">The sequence shown here is derived from an EMBL/GenBank/DDBJ whole genome shotgun (WGS) entry which is preliminary data.</text>
</comment>
<evidence type="ECO:0000256" key="6">
    <source>
        <dbReference type="SAM" id="MobiDB-lite"/>
    </source>
</evidence>
<evidence type="ECO:0000256" key="3">
    <source>
        <dbReference type="ARBA" id="ARBA00023082"/>
    </source>
</evidence>
<dbReference type="SUPFAM" id="SSF88946">
    <property type="entry name" value="Sigma2 domain of RNA polymerase sigma factors"/>
    <property type="match status" value="1"/>
</dbReference>
<evidence type="ECO:0000256" key="5">
    <source>
        <dbReference type="ARBA" id="ARBA00023163"/>
    </source>
</evidence>
<proteinExistence type="inferred from homology"/>
<keyword evidence="2" id="KW-0805">Transcription regulation</keyword>
<dbReference type="InterPro" id="IPR039425">
    <property type="entry name" value="RNA_pol_sigma-70-like"/>
</dbReference>
<feature type="compositionally biased region" description="Acidic residues" evidence="6">
    <location>
        <begin position="328"/>
        <end position="349"/>
    </location>
</feature>
<comment type="similarity">
    <text evidence="1">Belongs to the sigma-70 factor family. ECF subfamily.</text>
</comment>
<dbReference type="SUPFAM" id="SSF88659">
    <property type="entry name" value="Sigma3 and sigma4 domains of RNA polymerase sigma factors"/>
    <property type="match status" value="1"/>
</dbReference>